<keyword evidence="1" id="KW-0472">Membrane</keyword>
<reference evidence="2 4" key="1">
    <citation type="journal article" date="2013" name="Curr. Biol.">
        <title>Shared signatures of parasitism and phylogenomics unite Cryptomycota and microsporidia.</title>
        <authorList>
            <person name="James T.Y."/>
            <person name="Pelin A."/>
            <person name="Bonen L."/>
            <person name="Ahrendt S."/>
            <person name="Sain D."/>
            <person name="Corradi N."/>
            <person name="Stajich J.E."/>
        </authorList>
    </citation>
    <scope>NUCLEOTIDE SEQUENCE [LARGE SCALE GENOMIC DNA]</scope>
    <source>
        <strain evidence="2">CSF55</strain>
        <strain evidence="2">CSF55</strain>
    </source>
</reference>
<evidence type="ECO:0000313" key="4">
    <source>
        <dbReference type="Proteomes" id="UP000030755"/>
    </source>
</evidence>
<evidence type="ECO:0000256" key="1">
    <source>
        <dbReference type="SAM" id="Phobius"/>
    </source>
</evidence>
<keyword evidence="1" id="KW-1133">Transmembrane helix</keyword>
<dbReference type="AlphaFoldDB" id="A0A075AUY6"/>
<reference evidence="3" key="3">
    <citation type="submission" date="2018-08" db="EMBL/GenBank/DDBJ databases">
        <title>Leveraging single-cell genomics to expand the Fungal Tree of Life.</title>
        <authorList>
            <consortium name="DOE Joint Genome Institute"/>
            <person name="Ahrendt S.R."/>
            <person name="Quandt C.A."/>
            <person name="Ciobanu D."/>
            <person name="Clum A."/>
            <person name="Salamov A."/>
            <person name="Andreopoulos B."/>
            <person name="Cheng J.-F."/>
            <person name="Woyke T."/>
            <person name="Pelin A."/>
            <person name="Henrissat B."/>
            <person name="Reynolds N."/>
            <person name="Benny G.L."/>
            <person name="Smith M.E."/>
            <person name="James T.Y."/>
            <person name="Grigoriev I.V."/>
        </authorList>
    </citation>
    <scope>NUCLEOTIDE SEQUENCE</scope>
    <source>
        <strain evidence="3">CSF55</strain>
    </source>
</reference>
<dbReference type="Proteomes" id="UP000281549">
    <property type="component" value="Unassembled WGS sequence"/>
</dbReference>
<dbReference type="HOGENOM" id="CLU_2414520_0_0_1"/>
<keyword evidence="1" id="KW-0812">Transmembrane</keyword>
<gene>
    <name evidence="2" type="ORF">O9G_004385</name>
    <name evidence="3" type="ORF">ROZALSC1DRAFT_31448</name>
</gene>
<name>A0A075AUY6_ROZAC</name>
<feature type="transmembrane region" description="Helical" evidence="1">
    <location>
        <begin position="62"/>
        <end position="83"/>
    </location>
</feature>
<dbReference type="EMBL" id="KE561016">
    <property type="protein sequence ID" value="EPZ33980.1"/>
    <property type="molecule type" value="Genomic_DNA"/>
</dbReference>
<dbReference type="EMBL" id="ML006335">
    <property type="protein sequence ID" value="RKP16659.1"/>
    <property type="molecule type" value="Genomic_DNA"/>
</dbReference>
<dbReference type="Proteomes" id="UP000030755">
    <property type="component" value="Unassembled WGS sequence"/>
</dbReference>
<sequence length="92" mass="10658">MDAENDNWYANDILRNKMKRQVYLRNGVWCFVDTNEAVIGQVITEEEIRKDLDTYKISLMSIFSKVGPILLFYGTVQIALNLINEDSSLKPK</sequence>
<proteinExistence type="predicted"/>
<evidence type="ECO:0000313" key="3">
    <source>
        <dbReference type="EMBL" id="RKP16659.1"/>
    </source>
</evidence>
<evidence type="ECO:0000313" key="2">
    <source>
        <dbReference type="EMBL" id="EPZ33980.1"/>
    </source>
</evidence>
<reference evidence="5" key="2">
    <citation type="journal article" date="2018" name="Nat. Microbiol.">
        <title>Leveraging single-cell genomics to expand the fungal tree of life.</title>
        <authorList>
            <person name="Ahrendt S.R."/>
            <person name="Quandt C.A."/>
            <person name="Ciobanu D."/>
            <person name="Clum A."/>
            <person name="Salamov A."/>
            <person name="Andreopoulos B."/>
            <person name="Cheng J.F."/>
            <person name="Woyke T."/>
            <person name="Pelin A."/>
            <person name="Henrissat B."/>
            <person name="Reynolds N.K."/>
            <person name="Benny G.L."/>
            <person name="Smith M.E."/>
            <person name="James T.Y."/>
            <person name="Grigoriev I.V."/>
        </authorList>
    </citation>
    <scope>NUCLEOTIDE SEQUENCE [LARGE SCALE GENOMIC DNA]</scope>
    <source>
        <strain evidence="5">CSF55</strain>
    </source>
</reference>
<keyword evidence="4" id="KW-1185">Reference proteome</keyword>
<organism evidence="2 4">
    <name type="scientific">Rozella allomycis (strain CSF55)</name>
    <dbReference type="NCBI Taxonomy" id="988480"/>
    <lineage>
        <taxon>Eukaryota</taxon>
        <taxon>Fungi</taxon>
        <taxon>Fungi incertae sedis</taxon>
        <taxon>Cryptomycota</taxon>
        <taxon>Cryptomycota incertae sedis</taxon>
        <taxon>Rozella</taxon>
    </lineage>
</organism>
<protein>
    <submittedName>
        <fullName evidence="2">Uncharacterized protein</fullName>
    </submittedName>
</protein>
<evidence type="ECO:0000313" key="5">
    <source>
        <dbReference type="Proteomes" id="UP000281549"/>
    </source>
</evidence>
<accession>A0A075AUY6</accession>